<dbReference type="PANTHER" id="PTHR10742:SF386">
    <property type="entry name" value="LYSINE-SPECIFIC HISTONE DEMETHYLASE 1A"/>
    <property type="match status" value="1"/>
</dbReference>
<feature type="domain" description="SWIRM" evidence="6">
    <location>
        <begin position="142"/>
        <end position="237"/>
    </location>
</feature>
<feature type="compositionally biased region" description="Polar residues" evidence="4">
    <location>
        <begin position="63"/>
        <end position="88"/>
    </location>
</feature>
<evidence type="ECO:0000259" key="5">
    <source>
        <dbReference type="PROSITE" id="PS50118"/>
    </source>
</evidence>
<feature type="domain" description="HMG box" evidence="5">
    <location>
        <begin position="924"/>
        <end position="1005"/>
    </location>
</feature>
<feature type="compositionally biased region" description="Polar residues" evidence="4">
    <location>
        <begin position="1"/>
        <end position="14"/>
    </location>
</feature>
<evidence type="ECO:0000256" key="1">
    <source>
        <dbReference type="ARBA" id="ARBA00005995"/>
    </source>
</evidence>
<accession>A0ABR0KB24</accession>
<feature type="region of interest" description="Disordered" evidence="4">
    <location>
        <begin position="430"/>
        <end position="464"/>
    </location>
</feature>
<dbReference type="Proteomes" id="UP001345013">
    <property type="component" value="Unassembled WGS sequence"/>
</dbReference>
<keyword evidence="2" id="KW-0560">Oxidoreductase</keyword>
<dbReference type="Gene3D" id="3.50.50.60">
    <property type="entry name" value="FAD/NAD(P)-binding domain"/>
    <property type="match status" value="2"/>
</dbReference>
<dbReference type="InterPro" id="IPR009071">
    <property type="entry name" value="HMG_box_dom"/>
</dbReference>
<evidence type="ECO:0000256" key="2">
    <source>
        <dbReference type="ARBA" id="ARBA00023002"/>
    </source>
</evidence>
<evidence type="ECO:0008006" key="9">
    <source>
        <dbReference type="Google" id="ProtNLM"/>
    </source>
</evidence>
<dbReference type="InterPro" id="IPR036188">
    <property type="entry name" value="FAD/NAD-bd_sf"/>
</dbReference>
<feature type="compositionally biased region" description="Basic residues" evidence="4">
    <location>
        <begin position="434"/>
        <end position="445"/>
    </location>
</feature>
<organism evidence="7 8">
    <name type="scientific">Lithohypha guttulata</name>
    <dbReference type="NCBI Taxonomy" id="1690604"/>
    <lineage>
        <taxon>Eukaryota</taxon>
        <taxon>Fungi</taxon>
        <taxon>Dikarya</taxon>
        <taxon>Ascomycota</taxon>
        <taxon>Pezizomycotina</taxon>
        <taxon>Eurotiomycetes</taxon>
        <taxon>Chaetothyriomycetidae</taxon>
        <taxon>Chaetothyriales</taxon>
        <taxon>Trichomeriaceae</taxon>
        <taxon>Lithohypha</taxon>
    </lineage>
</organism>
<evidence type="ECO:0000256" key="4">
    <source>
        <dbReference type="SAM" id="MobiDB-lite"/>
    </source>
</evidence>
<dbReference type="Gene3D" id="3.90.660.10">
    <property type="match status" value="1"/>
</dbReference>
<evidence type="ECO:0000313" key="8">
    <source>
        <dbReference type="Proteomes" id="UP001345013"/>
    </source>
</evidence>
<keyword evidence="3" id="KW-0539">Nucleus</keyword>
<name>A0ABR0KB24_9EURO</name>
<dbReference type="InterPro" id="IPR002937">
    <property type="entry name" value="Amino_oxidase"/>
</dbReference>
<feature type="compositionally biased region" description="Polar residues" evidence="4">
    <location>
        <begin position="449"/>
        <end position="464"/>
    </location>
</feature>
<feature type="compositionally biased region" description="Low complexity" evidence="4">
    <location>
        <begin position="15"/>
        <end position="30"/>
    </location>
</feature>
<dbReference type="SUPFAM" id="SSF54373">
    <property type="entry name" value="FAD-linked reductases, C-terminal domain"/>
    <property type="match status" value="1"/>
</dbReference>
<dbReference type="PROSITE" id="PS50934">
    <property type="entry name" value="SWIRM"/>
    <property type="match status" value="1"/>
</dbReference>
<dbReference type="InterPro" id="IPR036910">
    <property type="entry name" value="HMG_box_dom_sf"/>
</dbReference>
<feature type="region of interest" description="Disordered" evidence="4">
    <location>
        <begin position="1"/>
        <end position="109"/>
    </location>
</feature>
<feature type="DNA-binding region" description="HMG box" evidence="3">
    <location>
        <begin position="924"/>
        <end position="1005"/>
    </location>
</feature>
<comment type="similarity">
    <text evidence="1">Belongs to the flavin monoamine oxidase family.</text>
</comment>
<dbReference type="InterPro" id="IPR009057">
    <property type="entry name" value="Homeodomain-like_sf"/>
</dbReference>
<dbReference type="PANTHER" id="PTHR10742">
    <property type="entry name" value="FLAVIN MONOAMINE OXIDASE"/>
    <property type="match status" value="1"/>
</dbReference>
<comment type="caution">
    <text evidence="7">The sequence shown here is derived from an EMBL/GenBank/DDBJ whole genome shotgun (WGS) entry which is preliminary data.</text>
</comment>
<reference evidence="7 8" key="1">
    <citation type="submission" date="2023-08" db="EMBL/GenBank/DDBJ databases">
        <title>Black Yeasts Isolated from many extreme environments.</title>
        <authorList>
            <person name="Coleine C."/>
            <person name="Stajich J.E."/>
            <person name="Selbmann L."/>
        </authorList>
    </citation>
    <scope>NUCLEOTIDE SEQUENCE [LARGE SCALE GENOMIC DNA]</scope>
    <source>
        <strain evidence="7 8">CCFEE 5885</strain>
    </source>
</reference>
<keyword evidence="3" id="KW-0238">DNA-binding</keyword>
<evidence type="ECO:0000313" key="7">
    <source>
        <dbReference type="EMBL" id="KAK5092803.1"/>
    </source>
</evidence>
<dbReference type="InterPro" id="IPR007526">
    <property type="entry name" value="SWIRM"/>
</dbReference>
<keyword evidence="8" id="KW-1185">Reference proteome</keyword>
<dbReference type="SUPFAM" id="SSF47095">
    <property type="entry name" value="HMG-box"/>
    <property type="match status" value="1"/>
</dbReference>
<feature type="region of interest" description="Disordered" evidence="4">
    <location>
        <begin position="1037"/>
        <end position="1067"/>
    </location>
</feature>
<gene>
    <name evidence="7" type="ORF">LTR24_004844</name>
</gene>
<evidence type="ECO:0000259" key="6">
    <source>
        <dbReference type="PROSITE" id="PS50934"/>
    </source>
</evidence>
<dbReference type="EMBL" id="JAVRRG010000052">
    <property type="protein sequence ID" value="KAK5092803.1"/>
    <property type="molecule type" value="Genomic_DNA"/>
</dbReference>
<dbReference type="Gene3D" id="1.10.30.10">
    <property type="entry name" value="High mobility group box domain"/>
    <property type="match status" value="1"/>
</dbReference>
<dbReference type="InterPro" id="IPR050281">
    <property type="entry name" value="Flavin_monoamine_oxidase"/>
</dbReference>
<dbReference type="SUPFAM" id="SSF51905">
    <property type="entry name" value="FAD/NAD(P)-binding domain"/>
    <property type="match status" value="1"/>
</dbReference>
<dbReference type="Pfam" id="PF04433">
    <property type="entry name" value="SWIRM"/>
    <property type="match status" value="1"/>
</dbReference>
<evidence type="ECO:0000256" key="3">
    <source>
        <dbReference type="PROSITE-ProRule" id="PRU00267"/>
    </source>
</evidence>
<proteinExistence type="inferred from homology"/>
<dbReference type="Pfam" id="PF01593">
    <property type="entry name" value="Amino_oxidase"/>
    <property type="match status" value="1"/>
</dbReference>
<sequence length="1067" mass="119488">MASTAATIAVQQSWTSSKAASYNASTTASTVPSIPSQKSIEIEDVDIKMEVDDEELTDDHNSTLRGLQVNSEPRDSPNSSMTSSSGAPSVQDVKPTIPKKSPKGANDVESGSKCLYAKVAGTFKAKMSIPSRMPPAEYGRQCVAAAEASRLPPYALHEGEQKLLQDKLCQQHVTVYLNIRNGILRLWTRNPSVSVNIEEAIGCARDERWTRLACFAWEWLVRRGYINFGCVEPPAMPKMARGKGKASQRETIVVVGGGMAGLSTARQLTNLFDHYPDHPTPRIIVLEARNRVGGRIYSHPLTSMRSALLSPNQRPTAEMGAHIVIGYEGGNPLDAIMRGQLALDYHSLRDLSTLYDIDGTPVNGTNDVMMEKLYNDILDRTGRYRLKNSFKKTAEGDREYMDPGRDPPDTEDALTLRQYEEATAAGTIDQLITKRSRRRGAGHRAAKQDNPQEQIETSMESKTQLPAAQAAKEFGFLLRKTTELHETLQIDDLAEEFNQSLGLVMDESVRQYQKFLDLKPYALRLMNWHFANLEYANASNVDRLSLRGWDQDTGHEFSGAHSQVKGGYQQVPRGLARFPSSLDVRTNKPVKSIRYGGAGLKSKATIICEDGESFEADKVVFTAPLGVLKEQSIKFEPPLPQWKRDAVRRMGFGLLNKLILVFEKPFWDVDRDMFGLLRPHRHGNGFDQSHYKEGRGQFYFFWNTIKTSGLPCLISLMAGESAFEAERTPDNVLVEECLTSLRTCFGDANVPQPLESIITRWGSDRFARGTYSFVAKEARPADYDMLAEPISNLHFAGEATCRYYPATVHGAYLSGLRVANEIFDVVTEPIAIPPILVPSKEIMRTISSAFTSKSSAVPTTPVDLVPAEDHIVKVPARKGDPILPAGTFTRPAKAKVNNSLKEAWDAAMWVRIYDDLGPPPTKPQKLNVNAFLMYQMDQWDAVKTKLHEAQMASGKKAGRDKHERDKVRVEIGRMWNELGEENSKPFKDRVEANRVENERAMKEWQAKAADWDRRTWEVKDIWIKEGNSFEEFCKRAREEQEAMDGRSVSLKRESEGADEGSRKKPRI</sequence>
<dbReference type="InterPro" id="IPR036388">
    <property type="entry name" value="WH-like_DNA-bd_sf"/>
</dbReference>
<dbReference type="PROSITE" id="PS50118">
    <property type="entry name" value="HMG_BOX_2"/>
    <property type="match status" value="1"/>
</dbReference>
<protein>
    <recommendedName>
        <fullName evidence="9">Lysine-specific histone demethylase 1</fullName>
    </recommendedName>
</protein>
<dbReference type="Gene3D" id="1.10.10.10">
    <property type="entry name" value="Winged helix-like DNA-binding domain superfamily/Winged helix DNA-binding domain"/>
    <property type="match status" value="1"/>
</dbReference>
<dbReference type="SUPFAM" id="SSF46689">
    <property type="entry name" value="Homeodomain-like"/>
    <property type="match status" value="1"/>
</dbReference>